<evidence type="ECO:0000313" key="4">
    <source>
        <dbReference type="Proteomes" id="UP000030944"/>
    </source>
</evidence>
<evidence type="ECO:0000313" key="5">
    <source>
        <dbReference type="Proteomes" id="UP000241022"/>
    </source>
</evidence>
<dbReference type="EMBL" id="LXWN01000001">
    <property type="protein sequence ID" value="PTL88371.1"/>
    <property type="molecule type" value="Genomic_DNA"/>
</dbReference>
<dbReference type="KEGG" id="nbv:T478_1186"/>
<feature type="region of interest" description="Disordered" evidence="1">
    <location>
        <begin position="1"/>
        <end position="60"/>
    </location>
</feature>
<dbReference type="HOGENOM" id="CLU_100470_0_0_2"/>
<gene>
    <name evidence="3" type="ORF">A7X95_03750</name>
    <name evidence="2" type="ORF">T478_1186</name>
</gene>
<keyword evidence="5" id="KW-1185">Reference proteome</keyword>
<evidence type="ECO:0000313" key="2">
    <source>
        <dbReference type="EMBL" id="AJA92840.1"/>
    </source>
</evidence>
<dbReference type="Proteomes" id="UP000030944">
    <property type="component" value="Chromosome"/>
</dbReference>
<dbReference type="RefSeq" id="WP_048105949.1">
    <property type="nucleotide sequence ID" value="NZ_CP007026.1"/>
</dbReference>
<feature type="compositionally biased region" description="Polar residues" evidence="1">
    <location>
        <begin position="136"/>
        <end position="146"/>
    </location>
</feature>
<dbReference type="EMBL" id="CP007026">
    <property type="protein sequence ID" value="AJA92840.1"/>
    <property type="molecule type" value="Genomic_DNA"/>
</dbReference>
<feature type="region of interest" description="Disordered" evidence="1">
    <location>
        <begin position="134"/>
        <end position="153"/>
    </location>
</feature>
<name>A0A0A7V844_9ARCH</name>
<organism evidence="2 4">
    <name type="scientific">Candidatus Nitrosopelagicus brevis</name>
    <dbReference type="NCBI Taxonomy" id="1410606"/>
    <lineage>
        <taxon>Archaea</taxon>
        <taxon>Nitrososphaerota</taxon>
    </lineage>
</organism>
<feature type="compositionally biased region" description="Low complexity" evidence="1">
    <location>
        <begin position="40"/>
        <end position="54"/>
    </location>
</feature>
<reference evidence="2 4" key="1">
    <citation type="journal article" date="2015" name="Proc. Natl. Acad. Sci. U.S.A.">
        <title>Genomic and proteomic characterization of "Candidatus Nitrosopelagicus brevis": An ammonia-oxidizing archaeon from the open ocean.</title>
        <authorList>
            <person name="Santoro A.E."/>
            <person name="Dupont C.L."/>
            <person name="Richter R.A."/>
            <person name="Craig M.T."/>
            <person name="Carini P."/>
            <person name="McIlvin M.R."/>
            <person name="Yang Y."/>
            <person name="Orsi W.D."/>
            <person name="Moran D.M."/>
            <person name="Saito M.A."/>
        </authorList>
    </citation>
    <scope>NUCLEOTIDE SEQUENCE [LARGE SCALE GENOMIC DNA]</scope>
    <source>
        <strain evidence="2">CN25</strain>
        <strain evidence="4">V2</strain>
    </source>
</reference>
<feature type="compositionally biased region" description="Basic and acidic residues" evidence="1">
    <location>
        <begin position="1"/>
        <end position="39"/>
    </location>
</feature>
<reference evidence="5" key="3">
    <citation type="submission" date="2016-05" db="EMBL/GenBank/DDBJ databases">
        <authorList>
            <person name="Dupont C."/>
            <person name="Santoro A."/>
        </authorList>
    </citation>
    <scope>NUCLEOTIDE SEQUENCE [LARGE SCALE GENOMIC DNA]</scope>
    <source>
        <strain evidence="5">U25</strain>
    </source>
</reference>
<dbReference type="OrthoDB" id="10149at2157"/>
<dbReference type="Proteomes" id="UP000241022">
    <property type="component" value="Unassembled WGS sequence"/>
</dbReference>
<protein>
    <submittedName>
        <fullName evidence="2">Uncharacterized protein</fullName>
    </submittedName>
</protein>
<reference evidence="3" key="2">
    <citation type="submission" date="2016-05" db="EMBL/GenBank/DDBJ databases">
        <authorList>
            <person name="Lavstsen T."/>
            <person name="Jespersen J.S."/>
        </authorList>
    </citation>
    <scope>NUCLEOTIDE SEQUENCE [LARGE SCALE GENOMIC DNA]</scope>
    <source>
        <strain evidence="3">U25</strain>
    </source>
</reference>
<dbReference type="AlphaFoldDB" id="A0A0A7V844"/>
<accession>A0A0A7V844</accession>
<evidence type="ECO:0000313" key="3">
    <source>
        <dbReference type="EMBL" id="PTL88371.1"/>
    </source>
</evidence>
<dbReference type="GeneID" id="24817066"/>
<sequence length="220" mass="24619">MSDDKKDSEVKDAPKADKESQKQDAKKSLKASKDAEKAAKAAADAEAAADAAIAKAKELKEAAAKASEEEFKAIADEIKEEAPKAPDVTNKRKNEIIFRREMGEPEFFLDKVDRFPKPILSEDEKDDITRKALSYEDTTPEYNPQNILDERFGGTSNYETGITVLGDELQAKLDRLKSDPESLPEQIEQIEQNLSYLDSLHENYYLGMNVFRTAKGGRKN</sequence>
<reference evidence="3 5" key="4">
    <citation type="submission" date="2018-04" db="EMBL/GenBank/DDBJ databases">
        <title>Transcriptomics of ammonia oxidizing archaea.</title>
        <authorList>
            <person name="Carini P."/>
        </authorList>
    </citation>
    <scope>NUCLEOTIDE SEQUENCE [LARGE SCALE GENOMIC DNA]</scope>
    <source>
        <strain evidence="3 5">U25</strain>
    </source>
</reference>
<proteinExistence type="predicted"/>
<evidence type="ECO:0000256" key="1">
    <source>
        <dbReference type="SAM" id="MobiDB-lite"/>
    </source>
</evidence>